<reference evidence="1 2" key="1">
    <citation type="submission" date="2018-08" db="EMBL/GenBank/DDBJ databases">
        <title>A genome reference for cultivated species of the human gut microbiota.</title>
        <authorList>
            <person name="Zou Y."/>
            <person name="Xue W."/>
            <person name="Luo G."/>
        </authorList>
    </citation>
    <scope>NUCLEOTIDE SEQUENCE [LARGE SCALE GENOMIC DNA]</scope>
    <source>
        <strain evidence="1 2">OM05-15BH</strain>
    </source>
</reference>
<dbReference type="AlphaFoldDB" id="A0A3E5BKZ9"/>
<protein>
    <submittedName>
        <fullName evidence="1">Uncharacterized protein</fullName>
    </submittedName>
</protein>
<dbReference type="PROSITE" id="PS51257">
    <property type="entry name" value="PROKAR_LIPOPROTEIN"/>
    <property type="match status" value="1"/>
</dbReference>
<evidence type="ECO:0000313" key="2">
    <source>
        <dbReference type="Proteomes" id="UP000260983"/>
    </source>
</evidence>
<organism evidence="1 2">
    <name type="scientific">Bacteroides oleiciplenus</name>
    <dbReference type="NCBI Taxonomy" id="626931"/>
    <lineage>
        <taxon>Bacteria</taxon>
        <taxon>Pseudomonadati</taxon>
        <taxon>Bacteroidota</taxon>
        <taxon>Bacteroidia</taxon>
        <taxon>Bacteroidales</taxon>
        <taxon>Bacteroidaceae</taxon>
        <taxon>Bacteroides</taxon>
    </lineage>
</organism>
<accession>A0A3E5BKZ9</accession>
<comment type="caution">
    <text evidence="1">The sequence shown here is derived from an EMBL/GenBank/DDBJ whole genome shotgun (WGS) entry which is preliminary data.</text>
</comment>
<gene>
    <name evidence="1" type="ORF">DXB65_05435</name>
</gene>
<proteinExistence type="predicted"/>
<dbReference type="EMBL" id="QSUL01000003">
    <property type="protein sequence ID" value="RGN38280.1"/>
    <property type="molecule type" value="Genomic_DNA"/>
</dbReference>
<name>A0A3E5BKZ9_9BACE</name>
<evidence type="ECO:0000313" key="1">
    <source>
        <dbReference type="EMBL" id="RGN38280.1"/>
    </source>
</evidence>
<dbReference type="Proteomes" id="UP000260983">
    <property type="component" value="Unassembled WGS sequence"/>
</dbReference>
<sequence>MIRYLIVLFIISLFVGCSTTKDVDFIDAVNVDSIYKIRRVINVKPYYIIHAQRNDSTFKIISEIDNNLSSRCRKIKVGNKYILNLVKLFPLDSVFGKPIAPNLGIVDFELGHGRVVRIDKETHYKIYKATNLNGLYICP</sequence>
<dbReference type="RefSeq" id="WP_117723577.1">
    <property type="nucleotide sequence ID" value="NZ_QSUL01000003.1"/>
</dbReference>